<keyword evidence="1" id="KW-0472">Membrane</keyword>
<protein>
    <recommendedName>
        <fullName evidence="4">Transposase DDE domain-containing protein</fullName>
    </recommendedName>
</protein>
<accession>A0ABS4J282</accession>
<evidence type="ECO:0000313" key="2">
    <source>
        <dbReference type="EMBL" id="MBP1993953.1"/>
    </source>
</evidence>
<comment type="caution">
    <text evidence="2">The sequence shown here is derived from an EMBL/GenBank/DDBJ whole genome shotgun (WGS) entry which is preliminary data.</text>
</comment>
<keyword evidence="3" id="KW-1185">Reference proteome</keyword>
<reference evidence="2 3" key="1">
    <citation type="submission" date="2021-03" db="EMBL/GenBank/DDBJ databases">
        <title>Genomic Encyclopedia of Type Strains, Phase IV (KMG-IV): sequencing the most valuable type-strain genomes for metagenomic binning, comparative biology and taxonomic classification.</title>
        <authorList>
            <person name="Goeker M."/>
        </authorList>
    </citation>
    <scope>NUCLEOTIDE SEQUENCE [LARGE SCALE GENOMIC DNA]</scope>
    <source>
        <strain evidence="2 3">DSM 26048</strain>
    </source>
</reference>
<gene>
    <name evidence="2" type="ORF">J2Z66_005579</name>
</gene>
<organism evidence="2 3">
    <name type="scientific">Paenibacillus eucommiae</name>
    <dbReference type="NCBI Taxonomy" id="1355755"/>
    <lineage>
        <taxon>Bacteria</taxon>
        <taxon>Bacillati</taxon>
        <taxon>Bacillota</taxon>
        <taxon>Bacilli</taxon>
        <taxon>Bacillales</taxon>
        <taxon>Paenibacillaceae</taxon>
        <taxon>Paenibacillus</taxon>
    </lineage>
</organism>
<keyword evidence="1" id="KW-1133">Transmembrane helix</keyword>
<evidence type="ECO:0000313" key="3">
    <source>
        <dbReference type="Proteomes" id="UP001519287"/>
    </source>
</evidence>
<dbReference type="EMBL" id="JAGGLB010000022">
    <property type="protein sequence ID" value="MBP1993953.1"/>
    <property type="molecule type" value="Genomic_DNA"/>
</dbReference>
<name>A0ABS4J282_9BACL</name>
<feature type="transmembrane region" description="Helical" evidence="1">
    <location>
        <begin position="20"/>
        <end position="43"/>
    </location>
</feature>
<dbReference type="Proteomes" id="UP001519287">
    <property type="component" value="Unassembled WGS sequence"/>
</dbReference>
<evidence type="ECO:0008006" key="4">
    <source>
        <dbReference type="Google" id="ProtNLM"/>
    </source>
</evidence>
<evidence type="ECO:0000256" key="1">
    <source>
        <dbReference type="SAM" id="Phobius"/>
    </source>
</evidence>
<sequence>MDVPNGWQALLQYQKKLAMMRAPAFFSFVNALQCIVSACVYLLKGGRSCKASKKKR</sequence>
<proteinExistence type="predicted"/>
<keyword evidence="1" id="KW-0812">Transmembrane</keyword>